<dbReference type="AlphaFoldDB" id="A0A167G9R0"/>
<proteinExistence type="predicted"/>
<keyword evidence="3" id="KW-1185">Reference proteome</keyword>
<evidence type="ECO:0000313" key="2">
    <source>
        <dbReference type="EMBL" id="OAB77365.1"/>
    </source>
</evidence>
<feature type="transmembrane region" description="Helical" evidence="1">
    <location>
        <begin position="164"/>
        <end position="186"/>
    </location>
</feature>
<accession>A0A167G9R0</accession>
<feature type="transmembrane region" description="Helical" evidence="1">
    <location>
        <begin position="79"/>
        <end position="108"/>
    </location>
</feature>
<dbReference type="EMBL" id="LRXL01000049">
    <property type="protein sequence ID" value="OAB77365.1"/>
    <property type="molecule type" value="Genomic_DNA"/>
</dbReference>
<protein>
    <recommendedName>
        <fullName evidence="4">Glycerophosphoryl diester phosphodiesterase membrane domain-containing protein</fullName>
    </recommendedName>
</protein>
<organism evidence="2 3">
    <name type="scientific">Cochleicola gelatinilyticus</name>
    <dbReference type="NCBI Taxonomy" id="1763537"/>
    <lineage>
        <taxon>Bacteria</taxon>
        <taxon>Pseudomonadati</taxon>
        <taxon>Bacteroidota</taxon>
        <taxon>Flavobacteriia</taxon>
        <taxon>Flavobacteriales</taxon>
        <taxon>Flavobacteriaceae</taxon>
        <taxon>Cochleicola</taxon>
    </lineage>
</organism>
<keyword evidence="1" id="KW-0472">Membrane</keyword>
<reference evidence="2 3" key="1">
    <citation type="submission" date="2016-02" db="EMBL/GenBank/DDBJ databases">
        <title>Ulvibacter sp. LPB0005, isolated from Thais luteostoma.</title>
        <authorList>
            <person name="Shin S.-K."/>
            <person name="Yi H."/>
        </authorList>
    </citation>
    <scope>NUCLEOTIDE SEQUENCE [LARGE SCALE GENOMIC DNA]</scope>
    <source>
        <strain evidence="2 3">LPB0005</strain>
    </source>
</reference>
<keyword evidence="1" id="KW-0812">Transmembrane</keyword>
<dbReference type="Proteomes" id="UP000077013">
    <property type="component" value="Unassembled WGS sequence"/>
</dbReference>
<feature type="transmembrane region" description="Helical" evidence="1">
    <location>
        <begin position="210"/>
        <end position="240"/>
    </location>
</feature>
<feature type="transmembrane region" description="Helical" evidence="1">
    <location>
        <begin position="36"/>
        <end position="59"/>
    </location>
</feature>
<feature type="transmembrane region" description="Helical" evidence="1">
    <location>
        <begin position="134"/>
        <end position="158"/>
    </location>
</feature>
<name>A0A167G9R0_9FLAO</name>
<evidence type="ECO:0008006" key="4">
    <source>
        <dbReference type="Google" id="ProtNLM"/>
    </source>
</evidence>
<sequence>MRLKFIELKEVRDIGELISVYFDFFKLNLKSFLNIFIRYNGIFIFGFLGVSYLMVTGFVGNFRASSSPGLVEENFNDMMYIGFGAIGFVLLLIVTALLNYSLAAVYMIKYQEKKTVEIDKRQVFSIVVENLGKILLFMLLMGLMYLGVFIAGVIISIIPFIGSLVYYGLMLGFTAWMGVSFMAMFYQKLSVTDAFGEGWRQVTRYFWKSVLVNLVVTLLLFALMGVVLMVPGILIGIYAFHSIESGIELAESPFATVVWTLALSIFMIVYCFNQSLSQFVNGVLYFSLHEETYNQNLRTKIDQIGIEE</sequence>
<dbReference type="STRING" id="1763537.ULVI_12760"/>
<dbReference type="OrthoDB" id="1049480at2"/>
<comment type="caution">
    <text evidence="2">The sequence shown here is derived from an EMBL/GenBank/DDBJ whole genome shotgun (WGS) entry which is preliminary data.</text>
</comment>
<feature type="transmembrane region" description="Helical" evidence="1">
    <location>
        <begin position="252"/>
        <end position="272"/>
    </location>
</feature>
<keyword evidence="1" id="KW-1133">Transmembrane helix</keyword>
<gene>
    <name evidence="2" type="ORF">ULVI_12760</name>
</gene>
<dbReference type="RefSeq" id="WP_068593184.1">
    <property type="nucleotide sequence ID" value="NZ_LRXL01000049.1"/>
</dbReference>
<evidence type="ECO:0000256" key="1">
    <source>
        <dbReference type="SAM" id="Phobius"/>
    </source>
</evidence>
<evidence type="ECO:0000313" key="3">
    <source>
        <dbReference type="Proteomes" id="UP000077013"/>
    </source>
</evidence>